<accession>Q0SIK6</accession>
<name>Q0SIK6_RHOJR</name>
<protein>
    <submittedName>
        <fullName evidence="2">Uncharacterized protein</fullName>
    </submittedName>
</protein>
<dbReference type="Proteomes" id="UP000008710">
    <property type="component" value="Chromosome"/>
</dbReference>
<evidence type="ECO:0000313" key="2">
    <source>
        <dbReference type="EMBL" id="ABG92630.1"/>
    </source>
</evidence>
<sequence length="114" mass="12402">MTVSRLMDTDPGGVPGPIPGTPSCARVSRCGQLPNRNRRRITRPNAASTFAKSRRPAVLPVTMTMTMTVTKQALTKKMKQAAISRAIRTSGWTMWTPFCCGHTTTATVLVLPDE</sequence>
<reference evidence="3" key="1">
    <citation type="journal article" date="2006" name="Proc. Natl. Acad. Sci. U.S.A.">
        <title>The complete genome of Rhodococcus sp. RHA1 provides insights into a catabolic powerhouse.</title>
        <authorList>
            <person name="McLeod M.P."/>
            <person name="Warren R.L."/>
            <person name="Hsiao W.W.L."/>
            <person name="Araki N."/>
            <person name="Myhre M."/>
            <person name="Fernandes C."/>
            <person name="Miyazawa D."/>
            <person name="Wong W."/>
            <person name="Lillquist A.L."/>
            <person name="Wang D."/>
            <person name="Dosanjh M."/>
            <person name="Hara H."/>
            <person name="Petrescu A."/>
            <person name="Morin R.D."/>
            <person name="Yang G."/>
            <person name="Stott J.M."/>
            <person name="Schein J.E."/>
            <person name="Shin H."/>
            <person name="Smailus D."/>
            <person name="Siddiqui A.S."/>
            <person name="Marra M.A."/>
            <person name="Jones S.J.M."/>
            <person name="Holt R."/>
            <person name="Brinkman F.S.L."/>
            <person name="Miyauchi K."/>
            <person name="Fukuda M."/>
            <person name="Davies J.E."/>
            <person name="Mohn W.W."/>
            <person name="Eltis L.D."/>
        </authorList>
    </citation>
    <scope>NUCLEOTIDE SEQUENCE [LARGE SCALE GENOMIC DNA]</scope>
    <source>
        <strain evidence="3">RHA1</strain>
    </source>
</reference>
<organism evidence="2 3">
    <name type="scientific">Rhodococcus jostii (strain RHA1)</name>
    <dbReference type="NCBI Taxonomy" id="101510"/>
    <lineage>
        <taxon>Bacteria</taxon>
        <taxon>Bacillati</taxon>
        <taxon>Actinomycetota</taxon>
        <taxon>Actinomycetes</taxon>
        <taxon>Mycobacteriales</taxon>
        <taxon>Nocardiaceae</taxon>
        <taxon>Rhodococcus</taxon>
    </lineage>
</organism>
<proteinExistence type="predicted"/>
<feature type="region of interest" description="Disordered" evidence="1">
    <location>
        <begin position="1"/>
        <end position="29"/>
    </location>
</feature>
<dbReference type="EMBL" id="CP000431">
    <property type="protein sequence ID" value="ABG92630.1"/>
    <property type="molecule type" value="Genomic_DNA"/>
</dbReference>
<dbReference type="HOGENOM" id="CLU_2119199_0_0_11"/>
<dbReference type="KEGG" id="rha:RHA1_ro00795"/>
<evidence type="ECO:0000313" key="3">
    <source>
        <dbReference type="Proteomes" id="UP000008710"/>
    </source>
</evidence>
<evidence type="ECO:0000256" key="1">
    <source>
        <dbReference type="SAM" id="MobiDB-lite"/>
    </source>
</evidence>
<dbReference type="AlphaFoldDB" id="Q0SIK6"/>
<gene>
    <name evidence="2" type="ordered locus">RHA1_ro00795</name>
</gene>